<dbReference type="EMBL" id="CP141261">
    <property type="protein sequence ID" value="WRL66603.1"/>
    <property type="molecule type" value="Genomic_DNA"/>
</dbReference>
<reference evidence="1 2" key="1">
    <citation type="submission" date="2023-12" db="EMBL/GenBank/DDBJ databases">
        <title>Blastococcus brunescens sp. nov., an actonobacterium isolated from sandstone collected in sahara desert.</title>
        <authorList>
            <person name="Gtari M."/>
            <person name="Ghodhbane F."/>
        </authorList>
    </citation>
    <scope>NUCLEOTIDE SEQUENCE [LARGE SCALE GENOMIC DNA]</scope>
    <source>
        <strain evidence="1 2">BMG 8361</strain>
    </source>
</reference>
<gene>
    <name evidence="1" type="ORF">U6N30_15090</name>
</gene>
<sequence>MLLADVVAASTAVAATRSRTAKAGTIAGVLREAAPDEIGPVTAWLAGEIRQGRIGVGWRTLTRSAAPLPRPRR</sequence>
<dbReference type="RefSeq" id="WP_324277915.1">
    <property type="nucleotide sequence ID" value="NZ_CP141261.1"/>
</dbReference>
<evidence type="ECO:0000313" key="2">
    <source>
        <dbReference type="Proteomes" id="UP001324287"/>
    </source>
</evidence>
<protein>
    <recommendedName>
        <fullName evidence="3">ATP-dependent DNA ligase</fullName>
    </recommendedName>
</protein>
<accession>A0ABZ1B9Q3</accession>
<keyword evidence="2" id="KW-1185">Reference proteome</keyword>
<organism evidence="1 2">
    <name type="scientific">Blastococcus brunescens</name>
    <dbReference type="NCBI Taxonomy" id="1564165"/>
    <lineage>
        <taxon>Bacteria</taxon>
        <taxon>Bacillati</taxon>
        <taxon>Actinomycetota</taxon>
        <taxon>Actinomycetes</taxon>
        <taxon>Geodermatophilales</taxon>
        <taxon>Geodermatophilaceae</taxon>
        <taxon>Blastococcus</taxon>
    </lineage>
</organism>
<evidence type="ECO:0000313" key="1">
    <source>
        <dbReference type="EMBL" id="WRL66603.1"/>
    </source>
</evidence>
<proteinExistence type="predicted"/>
<dbReference type="Proteomes" id="UP001324287">
    <property type="component" value="Chromosome"/>
</dbReference>
<evidence type="ECO:0008006" key="3">
    <source>
        <dbReference type="Google" id="ProtNLM"/>
    </source>
</evidence>
<name>A0ABZ1B9Q3_9ACTN</name>